<dbReference type="InterPro" id="IPR001969">
    <property type="entry name" value="Aspartic_peptidase_AS"/>
</dbReference>
<dbReference type="CDD" id="cd00303">
    <property type="entry name" value="retropepsin_like"/>
    <property type="match status" value="1"/>
</dbReference>
<gene>
    <name evidence="12" type="primary">pol_1826</name>
    <name evidence="12" type="ORF">CK203_102543</name>
</gene>
<dbReference type="InterPro" id="IPR050951">
    <property type="entry name" value="Retrovirus_Pol_polyprotein"/>
</dbReference>
<keyword evidence="6" id="KW-0460">Magnesium</keyword>
<dbReference type="InterPro" id="IPR043502">
    <property type="entry name" value="DNA/RNA_pol_sf"/>
</dbReference>
<name>A0A438D168_VITVI</name>
<dbReference type="CDD" id="cd09274">
    <property type="entry name" value="RNase_HI_RT_Ty3"/>
    <property type="match status" value="1"/>
</dbReference>
<evidence type="ECO:0000256" key="6">
    <source>
        <dbReference type="ARBA" id="ARBA00022842"/>
    </source>
</evidence>
<accession>A0A438D168</accession>
<dbReference type="CDD" id="cd01647">
    <property type="entry name" value="RT_LTR"/>
    <property type="match status" value="1"/>
</dbReference>
<evidence type="ECO:0000256" key="8">
    <source>
        <dbReference type="ARBA" id="ARBA00022908"/>
    </source>
</evidence>
<dbReference type="Pfam" id="PF00078">
    <property type="entry name" value="RVT_1"/>
    <property type="match status" value="1"/>
</dbReference>
<dbReference type="Proteomes" id="UP000288805">
    <property type="component" value="Unassembled WGS sequence"/>
</dbReference>
<evidence type="ECO:0000256" key="1">
    <source>
        <dbReference type="ARBA" id="ARBA00022679"/>
    </source>
</evidence>
<dbReference type="SUPFAM" id="SSF50630">
    <property type="entry name" value="Acid proteases"/>
    <property type="match status" value="1"/>
</dbReference>
<evidence type="ECO:0000256" key="4">
    <source>
        <dbReference type="ARBA" id="ARBA00022759"/>
    </source>
</evidence>
<protein>
    <submittedName>
        <fullName evidence="12">Retrovirus-related Pol polyprotein from transposon 17.6</fullName>
    </submittedName>
</protein>
<evidence type="ECO:0000313" key="12">
    <source>
        <dbReference type="EMBL" id="RVW29142.1"/>
    </source>
</evidence>
<dbReference type="GO" id="GO:0006508">
    <property type="term" value="P:proteolysis"/>
    <property type="evidence" value="ECO:0007669"/>
    <property type="project" value="InterPro"/>
</dbReference>
<dbReference type="Gene3D" id="3.30.70.270">
    <property type="match status" value="3"/>
</dbReference>
<dbReference type="PANTHER" id="PTHR37984">
    <property type="entry name" value="PROTEIN CBG26694"/>
    <property type="match status" value="1"/>
</dbReference>
<dbReference type="PROSITE" id="PS00141">
    <property type="entry name" value="ASP_PROTEASE"/>
    <property type="match status" value="1"/>
</dbReference>
<evidence type="ECO:0000256" key="9">
    <source>
        <dbReference type="ARBA" id="ARBA00022918"/>
    </source>
</evidence>
<dbReference type="GO" id="GO:0003964">
    <property type="term" value="F:RNA-directed DNA polymerase activity"/>
    <property type="evidence" value="ECO:0007669"/>
    <property type="project" value="UniProtKB-KW"/>
</dbReference>
<dbReference type="SUPFAM" id="SSF56672">
    <property type="entry name" value="DNA/RNA polymerases"/>
    <property type="match status" value="1"/>
</dbReference>
<keyword evidence="10" id="KW-0511">Multifunctional enzyme</keyword>
<comment type="caution">
    <text evidence="12">The sequence shown here is derived from an EMBL/GenBank/DDBJ whole genome shotgun (WGS) entry which is preliminary data.</text>
</comment>
<keyword evidence="3" id="KW-0540">Nuclease</keyword>
<dbReference type="GO" id="GO:0015074">
    <property type="term" value="P:DNA integration"/>
    <property type="evidence" value="ECO:0007669"/>
    <property type="project" value="UniProtKB-KW"/>
</dbReference>
<evidence type="ECO:0000259" key="11">
    <source>
        <dbReference type="PROSITE" id="PS50994"/>
    </source>
</evidence>
<keyword evidence="5" id="KW-0378">Hydrolase</keyword>
<dbReference type="InterPro" id="IPR041577">
    <property type="entry name" value="RT_RNaseH_2"/>
</dbReference>
<dbReference type="Gene3D" id="3.10.10.10">
    <property type="entry name" value="HIV Type 1 Reverse Transcriptase, subunit A, domain 1"/>
    <property type="match status" value="1"/>
</dbReference>
<dbReference type="EMBL" id="QGNW01001860">
    <property type="protein sequence ID" value="RVW29142.1"/>
    <property type="molecule type" value="Genomic_DNA"/>
</dbReference>
<evidence type="ECO:0000256" key="10">
    <source>
        <dbReference type="ARBA" id="ARBA00023268"/>
    </source>
</evidence>
<dbReference type="Gene3D" id="2.40.70.10">
    <property type="entry name" value="Acid Proteases"/>
    <property type="match status" value="1"/>
</dbReference>
<keyword evidence="2" id="KW-0548">Nucleotidyltransferase</keyword>
<sequence length="786" mass="90832">MPKTPQRKWLMYVEALVNGKTTKALVDSGATHNFVSEDEAKRLELQASKEEGWLKTVNSAAKPSHRVARGVAMHNGFWEGRFNFTVAPMDDFKMVLGMDFLQKVKVVPLPFLCSMAILEEEKPCMVPTVTEGTPKTPMLSAMQVKKGLKRKEVAYLATLKKERDDRMAPHELEELRRQLKEFLEARFIQPSKAPYGALVLFQKKHDGSLRMCIDYRALNKVTVKNKYPIPLIADLFDHLGRARYFTKLNLSDALWPHQCPNNVCTLMNKIFHPYLDKFVVVYLDDIIIYGNTLKEHVEHLRKVFKILRQNELYMKKEKCSFSKEEVSFLGHRIKDGKLMMNGSKVKAIQEWDPPTKVPQLRSFLGLVNYYWLFIKGYSTRATPLTDSFKKNKAWEWDEMCQHVFEDLNKAVTEEPVLALPDHTKVFEVHIDASDFAIGGVLMQDRHPIVFESRKLNNTERLYTVQKKEMTKKLSPKQARWQDFLAKFDYMLEYKPRRANHVADALSRKTKLASMMSQPQGDIMDLLREGLQHDPVAKSLIALAHEGKTKRNVMKPSGLGTLGNDAQGHYLSQLTTGLKYGMKLSVTMDFIIGLPKSEDNDSIIVVGDRFSKYVTFIAALTDCTAEETTRLFLKHVVKYWGLFKYIISDRDPRFTGKFWTEFFKLMGSELHFSTSFHPQIDGQIERVNTLLELYLKHFMSANQKDWVKLLDIAQFSYNLQRSETTNKSPFELDTRQQPLTPHTLTIGYTRRSPAIFKFSKGWHEQADIACSYLDKATKKMKKWANKK</sequence>
<dbReference type="PROSITE" id="PS50994">
    <property type="entry name" value="INTEGRASE"/>
    <property type="match status" value="1"/>
</dbReference>
<keyword evidence="4" id="KW-0255">Endonuclease</keyword>
<evidence type="ECO:0000256" key="3">
    <source>
        <dbReference type="ARBA" id="ARBA00022722"/>
    </source>
</evidence>
<dbReference type="PANTHER" id="PTHR37984:SF5">
    <property type="entry name" value="PROTEIN NYNRIN-LIKE"/>
    <property type="match status" value="1"/>
</dbReference>
<keyword evidence="7" id="KW-0694">RNA-binding</keyword>
<evidence type="ECO:0000256" key="7">
    <source>
        <dbReference type="ARBA" id="ARBA00022884"/>
    </source>
</evidence>
<keyword evidence="8" id="KW-0229">DNA integration</keyword>
<organism evidence="12 13">
    <name type="scientific">Vitis vinifera</name>
    <name type="common">Grape</name>
    <dbReference type="NCBI Taxonomy" id="29760"/>
    <lineage>
        <taxon>Eukaryota</taxon>
        <taxon>Viridiplantae</taxon>
        <taxon>Streptophyta</taxon>
        <taxon>Embryophyta</taxon>
        <taxon>Tracheophyta</taxon>
        <taxon>Spermatophyta</taxon>
        <taxon>Magnoliopsida</taxon>
        <taxon>eudicotyledons</taxon>
        <taxon>Gunneridae</taxon>
        <taxon>Pentapetalae</taxon>
        <taxon>rosids</taxon>
        <taxon>Vitales</taxon>
        <taxon>Vitaceae</taxon>
        <taxon>Viteae</taxon>
        <taxon>Vitis</taxon>
    </lineage>
</organism>
<keyword evidence="9" id="KW-0695">RNA-directed DNA polymerase</keyword>
<dbReference type="GO" id="GO:0004519">
    <property type="term" value="F:endonuclease activity"/>
    <property type="evidence" value="ECO:0007669"/>
    <property type="project" value="UniProtKB-KW"/>
</dbReference>
<dbReference type="Pfam" id="PF17919">
    <property type="entry name" value="RT_RNaseH_2"/>
    <property type="match status" value="1"/>
</dbReference>
<dbReference type="FunFam" id="3.30.70.270:FF:000003">
    <property type="entry name" value="Transposon Ty3-G Gag-Pol polyprotein"/>
    <property type="match status" value="1"/>
</dbReference>
<evidence type="ECO:0000313" key="13">
    <source>
        <dbReference type="Proteomes" id="UP000288805"/>
    </source>
</evidence>
<dbReference type="GO" id="GO:0004190">
    <property type="term" value="F:aspartic-type endopeptidase activity"/>
    <property type="evidence" value="ECO:0007669"/>
    <property type="project" value="InterPro"/>
</dbReference>
<dbReference type="Gene3D" id="3.30.420.10">
    <property type="entry name" value="Ribonuclease H-like superfamily/Ribonuclease H"/>
    <property type="match status" value="1"/>
</dbReference>
<dbReference type="SUPFAM" id="SSF53098">
    <property type="entry name" value="Ribonuclease H-like"/>
    <property type="match status" value="1"/>
</dbReference>
<dbReference type="Pfam" id="PF13975">
    <property type="entry name" value="gag-asp_proteas"/>
    <property type="match status" value="1"/>
</dbReference>
<reference evidence="12 13" key="1">
    <citation type="journal article" date="2018" name="PLoS Genet.">
        <title>Population sequencing reveals clonal diversity and ancestral inbreeding in the grapevine cultivar Chardonnay.</title>
        <authorList>
            <person name="Roach M.J."/>
            <person name="Johnson D.L."/>
            <person name="Bohlmann J."/>
            <person name="van Vuuren H.J."/>
            <person name="Jones S.J."/>
            <person name="Pretorius I.S."/>
            <person name="Schmidt S.A."/>
            <person name="Borneman A.R."/>
        </authorList>
    </citation>
    <scope>NUCLEOTIDE SEQUENCE [LARGE SCALE GENOMIC DNA]</scope>
    <source>
        <strain evidence="13">cv. Chardonnay</strain>
        <tissue evidence="12">Leaf</tissue>
    </source>
</reference>
<dbReference type="InterPro" id="IPR036397">
    <property type="entry name" value="RNaseH_sf"/>
</dbReference>
<dbReference type="GO" id="GO:0003723">
    <property type="term" value="F:RNA binding"/>
    <property type="evidence" value="ECO:0007669"/>
    <property type="project" value="UniProtKB-KW"/>
</dbReference>
<evidence type="ECO:0000256" key="5">
    <source>
        <dbReference type="ARBA" id="ARBA00022801"/>
    </source>
</evidence>
<dbReference type="InterPro" id="IPR012337">
    <property type="entry name" value="RNaseH-like_sf"/>
</dbReference>
<dbReference type="AlphaFoldDB" id="A0A438D168"/>
<dbReference type="FunFam" id="3.30.70.270:FF:000026">
    <property type="entry name" value="Transposon Ty3-G Gag-Pol polyprotein"/>
    <property type="match status" value="1"/>
</dbReference>
<keyword evidence="1" id="KW-0808">Transferase</keyword>
<dbReference type="InterPro" id="IPR021109">
    <property type="entry name" value="Peptidase_aspartic_dom_sf"/>
</dbReference>
<dbReference type="InterPro" id="IPR043128">
    <property type="entry name" value="Rev_trsase/Diguanyl_cyclase"/>
</dbReference>
<dbReference type="InterPro" id="IPR000477">
    <property type="entry name" value="RT_dom"/>
</dbReference>
<evidence type="ECO:0000256" key="2">
    <source>
        <dbReference type="ARBA" id="ARBA00022695"/>
    </source>
</evidence>
<feature type="domain" description="Integrase catalytic" evidence="11">
    <location>
        <begin position="575"/>
        <end position="736"/>
    </location>
</feature>
<dbReference type="InterPro" id="IPR001584">
    <property type="entry name" value="Integrase_cat-core"/>
</dbReference>
<proteinExistence type="predicted"/>